<evidence type="ECO:0000256" key="8">
    <source>
        <dbReference type="ARBA" id="ARBA00023012"/>
    </source>
</evidence>
<reference evidence="12 13" key="1">
    <citation type="submission" date="2016-10" db="EMBL/GenBank/DDBJ databases">
        <authorList>
            <person name="Varghese N."/>
            <person name="Submissions S."/>
        </authorList>
    </citation>
    <scope>NUCLEOTIDE SEQUENCE [LARGE SCALE GENOMIC DNA]</scope>
    <source>
        <strain evidence="13">DSM 19823 / KCTC 23066 / CCTCC M 208030 / D25</strain>
    </source>
</reference>
<protein>
    <recommendedName>
        <fullName evidence="2">histidine kinase</fullName>
        <ecNumber evidence="2">2.7.13.3</ecNumber>
    </recommendedName>
</protein>
<keyword evidence="3" id="KW-0597">Phosphoprotein</keyword>
<comment type="catalytic activity">
    <reaction evidence="1">
        <text>ATP + protein L-histidine = ADP + protein N-phospho-L-histidine.</text>
        <dbReference type="EC" id="2.7.13.3"/>
    </reaction>
</comment>
<evidence type="ECO:0000256" key="3">
    <source>
        <dbReference type="ARBA" id="ARBA00022553"/>
    </source>
</evidence>
<keyword evidence="8" id="KW-0902">Two-component regulatory system</keyword>
<organism evidence="12 13">
    <name type="scientific">Myroides profundi</name>
    <dbReference type="NCBI Taxonomy" id="480520"/>
    <lineage>
        <taxon>Bacteria</taxon>
        <taxon>Pseudomonadati</taxon>
        <taxon>Bacteroidota</taxon>
        <taxon>Flavobacteriia</taxon>
        <taxon>Flavobacteriales</taxon>
        <taxon>Flavobacteriaceae</taxon>
        <taxon>Myroides</taxon>
    </lineage>
</organism>
<keyword evidence="6 12" id="KW-0418">Kinase</keyword>
<dbReference type="AlphaFoldDB" id="A0AAJ4W6S5"/>
<evidence type="ECO:0000313" key="12">
    <source>
        <dbReference type="EMBL" id="SER55409.1"/>
    </source>
</evidence>
<dbReference type="Pfam" id="PF02518">
    <property type="entry name" value="HATPase_c"/>
    <property type="match status" value="1"/>
</dbReference>
<dbReference type="GO" id="GO:0005524">
    <property type="term" value="F:ATP binding"/>
    <property type="evidence" value="ECO:0007669"/>
    <property type="project" value="UniProtKB-KW"/>
</dbReference>
<accession>A0AAJ4W6S5</accession>
<keyword evidence="9" id="KW-0472">Membrane</keyword>
<dbReference type="PANTHER" id="PTHR24421">
    <property type="entry name" value="NITRATE/NITRITE SENSOR PROTEIN NARX-RELATED"/>
    <property type="match status" value="1"/>
</dbReference>
<evidence type="ECO:0000259" key="11">
    <source>
        <dbReference type="Pfam" id="PF07730"/>
    </source>
</evidence>
<dbReference type="CDD" id="cd16917">
    <property type="entry name" value="HATPase_UhpB-NarQ-NarX-like"/>
    <property type="match status" value="1"/>
</dbReference>
<evidence type="ECO:0000259" key="10">
    <source>
        <dbReference type="Pfam" id="PF02518"/>
    </source>
</evidence>
<evidence type="ECO:0000313" key="13">
    <source>
        <dbReference type="Proteomes" id="UP000183496"/>
    </source>
</evidence>
<evidence type="ECO:0000256" key="1">
    <source>
        <dbReference type="ARBA" id="ARBA00000085"/>
    </source>
</evidence>
<evidence type="ECO:0000256" key="4">
    <source>
        <dbReference type="ARBA" id="ARBA00022679"/>
    </source>
</evidence>
<dbReference type="GO" id="GO:0000155">
    <property type="term" value="F:phosphorelay sensor kinase activity"/>
    <property type="evidence" value="ECO:0007669"/>
    <property type="project" value="InterPro"/>
</dbReference>
<dbReference type="Gene3D" id="3.30.565.10">
    <property type="entry name" value="Histidine kinase-like ATPase, C-terminal domain"/>
    <property type="match status" value="1"/>
</dbReference>
<evidence type="ECO:0000256" key="6">
    <source>
        <dbReference type="ARBA" id="ARBA00022777"/>
    </source>
</evidence>
<keyword evidence="5" id="KW-0547">Nucleotide-binding</keyword>
<evidence type="ECO:0000256" key="2">
    <source>
        <dbReference type="ARBA" id="ARBA00012438"/>
    </source>
</evidence>
<keyword evidence="4" id="KW-0808">Transferase</keyword>
<sequence>MENKITIIFWLATISATALCGVVIAIVILYQKNLKEYQIKLLNNRLSIILEAEHKERARISRELHDGVCNELACVLSFLQIIKLYQDKKTKKDALKQIKKITLNTYSQLQELSYHLSPPYIEDNPLESILSDYIGRINKASSIEFSYHYEPVSFELDQNVKLIFYRVVQELIQNIIKHSGASKVSLRLLWDKGKFILLISDNGIGYDSDIKSDNAKKGIGLSNIHARLKQINADFRHIREENSNAIGIYYAKQNNKSSNSG</sequence>
<dbReference type="KEGG" id="mpw:MPR_2175"/>
<dbReference type="EMBL" id="FOFY01000019">
    <property type="protein sequence ID" value="SER55409.1"/>
    <property type="molecule type" value="Genomic_DNA"/>
</dbReference>
<dbReference type="InterPro" id="IPR003594">
    <property type="entry name" value="HATPase_dom"/>
</dbReference>
<dbReference type="InterPro" id="IPR036890">
    <property type="entry name" value="HATPase_C_sf"/>
</dbReference>
<dbReference type="GO" id="GO:0046983">
    <property type="term" value="F:protein dimerization activity"/>
    <property type="evidence" value="ECO:0007669"/>
    <property type="project" value="InterPro"/>
</dbReference>
<keyword evidence="13" id="KW-1185">Reference proteome</keyword>
<evidence type="ECO:0000256" key="7">
    <source>
        <dbReference type="ARBA" id="ARBA00022840"/>
    </source>
</evidence>
<dbReference type="RefSeq" id="WP_041892456.1">
    <property type="nucleotide sequence ID" value="NZ_CP010817.1"/>
</dbReference>
<gene>
    <name evidence="12" type="ORF">SAMN04488089_1195</name>
</gene>
<dbReference type="InterPro" id="IPR050482">
    <property type="entry name" value="Sensor_HK_TwoCompSys"/>
</dbReference>
<feature type="domain" description="Signal transduction histidine kinase subgroup 3 dimerisation and phosphoacceptor" evidence="11">
    <location>
        <begin position="56"/>
        <end position="119"/>
    </location>
</feature>
<evidence type="ECO:0000256" key="9">
    <source>
        <dbReference type="SAM" id="Phobius"/>
    </source>
</evidence>
<dbReference type="EC" id="2.7.13.3" evidence="2"/>
<dbReference type="Pfam" id="PF07730">
    <property type="entry name" value="HisKA_3"/>
    <property type="match status" value="1"/>
</dbReference>
<feature type="transmembrane region" description="Helical" evidence="9">
    <location>
        <begin position="6"/>
        <end position="30"/>
    </location>
</feature>
<keyword evidence="7" id="KW-0067">ATP-binding</keyword>
<dbReference type="Gene3D" id="1.20.5.1930">
    <property type="match status" value="1"/>
</dbReference>
<dbReference type="SUPFAM" id="SSF55874">
    <property type="entry name" value="ATPase domain of HSP90 chaperone/DNA topoisomerase II/histidine kinase"/>
    <property type="match status" value="1"/>
</dbReference>
<feature type="domain" description="Histidine kinase/HSP90-like ATPase" evidence="10">
    <location>
        <begin position="164"/>
        <end position="240"/>
    </location>
</feature>
<proteinExistence type="predicted"/>
<dbReference type="InterPro" id="IPR011712">
    <property type="entry name" value="Sig_transdc_His_kin_sub3_dim/P"/>
</dbReference>
<dbReference type="GO" id="GO:0016020">
    <property type="term" value="C:membrane"/>
    <property type="evidence" value="ECO:0007669"/>
    <property type="project" value="InterPro"/>
</dbReference>
<dbReference type="PANTHER" id="PTHR24421:SF10">
    <property type="entry name" value="NITRATE_NITRITE SENSOR PROTEIN NARQ"/>
    <property type="match status" value="1"/>
</dbReference>
<evidence type="ECO:0000256" key="5">
    <source>
        <dbReference type="ARBA" id="ARBA00022741"/>
    </source>
</evidence>
<keyword evidence="9" id="KW-0812">Transmembrane</keyword>
<comment type="caution">
    <text evidence="12">The sequence shown here is derived from an EMBL/GenBank/DDBJ whole genome shotgun (WGS) entry which is preliminary data.</text>
</comment>
<dbReference type="Proteomes" id="UP000183496">
    <property type="component" value="Unassembled WGS sequence"/>
</dbReference>
<name>A0AAJ4W6S5_MYRPR</name>
<keyword evidence="9" id="KW-1133">Transmembrane helix</keyword>